<dbReference type="HOGENOM" id="CLU_1453341_0_0_0"/>
<dbReference type="EMBL" id="BX294146">
    <property type="protein sequence ID" value="CAD75576.1"/>
    <property type="molecule type" value="Genomic_DNA"/>
</dbReference>
<dbReference type="AlphaFoldDB" id="Q7UN43"/>
<reference evidence="2 3" key="1">
    <citation type="journal article" date="2003" name="Proc. Natl. Acad. Sci. U.S.A.">
        <title>Complete genome sequence of the marine planctomycete Pirellula sp. strain 1.</title>
        <authorList>
            <person name="Gloeckner F.O."/>
            <person name="Kube M."/>
            <person name="Bauer M."/>
            <person name="Teeling H."/>
            <person name="Lombardot T."/>
            <person name="Ludwig W."/>
            <person name="Gade D."/>
            <person name="Beck A."/>
            <person name="Borzym K."/>
            <person name="Heitmann K."/>
            <person name="Rabus R."/>
            <person name="Schlesner H."/>
            <person name="Amann R."/>
            <person name="Reinhardt R."/>
        </authorList>
    </citation>
    <scope>NUCLEOTIDE SEQUENCE [LARGE SCALE GENOMIC DNA]</scope>
    <source>
        <strain evidence="3">DSM 10527 / NCIMB 13988 / SH1</strain>
    </source>
</reference>
<protein>
    <submittedName>
        <fullName evidence="2">Uncharacterized protein</fullName>
    </submittedName>
</protein>
<dbReference type="KEGG" id="rba:RB7792"/>
<name>Q7UN43_RHOBA</name>
<accession>Q7UN43</accession>
<keyword evidence="3" id="KW-1185">Reference proteome</keyword>
<evidence type="ECO:0000256" key="1">
    <source>
        <dbReference type="SAM" id="MobiDB-lite"/>
    </source>
</evidence>
<evidence type="ECO:0000313" key="3">
    <source>
        <dbReference type="Proteomes" id="UP000001025"/>
    </source>
</evidence>
<feature type="region of interest" description="Disordered" evidence="1">
    <location>
        <begin position="159"/>
        <end position="186"/>
    </location>
</feature>
<feature type="compositionally biased region" description="Basic and acidic residues" evidence="1">
    <location>
        <begin position="105"/>
        <end position="122"/>
    </location>
</feature>
<dbReference type="InParanoid" id="Q7UN43"/>
<proteinExistence type="predicted"/>
<feature type="region of interest" description="Disordered" evidence="1">
    <location>
        <begin position="93"/>
        <end position="122"/>
    </location>
</feature>
<organism evidence="2 3">
    <name type="scientific">Rhodopirellula baltica (strain DSM 10527 / NCIMB 13988 / SH1)</name>
    <dbReference type="NCBI Taxonomy" id="243090"/>
    <lineage>
        <taxon>Bacteria</taxon>
        <taxon>Pseudomonadati</taxon>
        <taxon>Planctomycetota</taxon>
        <taxon>Planctomycetia</taxon>
        <taxon>Pirellulales</taxon>
        <taxon>Pirellulaceae</taxon>
        <taxon>Rhodopirellula</taxon>
    </lineage>
</organism>
<evidence type="ECO:0000313" key="2">
    <source>
        <dbReference type="EMBL" id="CAD75576.1"/>
    </source>
</evidence>
<dbReference type="Proteomes" id="UP000001025">
    <property type="component" value="Chromosome"/>
</dbReference>
<sequence length="186" mass="20347">MSLPIRRSRGATLAMTCQSGLAWGSARICVGQCDAMRSIERSVLRSAAKSQPGRFRMPAHKMQASVRIGLGIAPVLGSHLWSVRDAAVMAKRLGTGPPSSSRCRPGVDAKLDRPHPMESHCDPRWRPDTETFGTRRCSDGRVGCSNRFLGPNVVKTRGLERAESRSNPLIRLQSENEKSSATTRHS</sequence>
<dbReference type="EnsemblBacteria" id="CAD75576">
    <property type="protein sequence ID" value="CAD75576"/>
    <property type="gene ID" value="RB7792"/>
</dbReference>
<gene>
    <name evidence="2" type="ordered locus">RB7792</name>
</gene>